<dbReference type="Pfam" id="PF01564">
    <property type="entry name" value="Spermine_synth"/>
    <property type="match status" value="1"/>
</dbReference>
<evidence type="ECO:0000313" key="4">
    <source>
        <dbReference type="EMBL" id="OJD32261.1"/>
    </source>
</evidence>
<feature type="compositionally biased region" description="Pro residues" evidence="2">
    <location>
        <begin position="8"/>
        <end position="20"/>
    </location>
</feature>
<keyword evidence="1" id="KW-0620">Polyamine biosynthesis</keyword>
<feature type="transmembrane region" description="Helical" evidence="3">
    <location>
        <begin position="203"/>
        <end position="228"/>
    </location>
</feature>
<feature type="transmembrane region" description="Helical" evidence="3">
    <location>
        <begin position="69"/>
        <end position="86"/>
    </location>
</feature>
<dbReference type="SUPFAM" id="SSF53335">
    <property type="entry name" value="S-adenosyl-L-methionine-dependent methyltransferases"/>
    <property type="match status" value="1"/>
</dbReference>
<reference evidence="4 5" key="1">
    <citation type="submission" date="2016-10" db="EMBL/GenBank/DDBJ databases">
        <title>Proteomics and genomics reveal pathogen-plant mechanisms compatible with a hemibiotrophic lifestyle of Diplodia corticola.</title>
        <authorList>
            <person name="Fernandes I."/>
            <person name="De Jonge R."/>
            <person name="Van De Peer Y."/>
            <person name="Devreese B."/>
            <person name="Alves A."/>
            <person name="Esteves A.C."/>
        </authorList>
    </citation>
    <scope>NUCLEOTIDE SEQUENCE [LARGE SCALE GENOMIC DNA]</scope>
    <source>
        <strain evidence="4 5">CBS 112549</strain>
    </source>
</reference>
<organism evidence="4 5">
    <name type="scientific">Diplodia corticola</name>
    <dbReference type="NCBI Taxonomy" id="236234"/>
    <lineage>
        <taxon>Eukaryota</taxon>
        <taxon>Fungi</taxon>
        <taxon>Dikarya</taxon>
        <taxon>Ascomycota</taxon>
        <taxon>Pezizomycotina</taxon>
        <taxon>Dothideomycetes</taxon>
        <taxon>Dothideomycetes incertae sedis</taxon>
        <taxon>Botryosphaeriales</taxon>
        <taxon>Botryosphaeriaceae</taxon>
        <taxon>Diplodia</taxon>
    </lineage>
</organism>
<dbReference type="EMBL" id="MNUE01000039">
    <property type="protein sequence ID" value="OJD32261.1"/>
    <property type="molecule type" value="Genomic_DNA"/>
</dbReference>
<evidence type="ECO:0000256" key="2">
    <source>
        <dbReference type="SAM" id="MobiDB-lite"/>
    </source>
</evidence>
<dbReference type="GO" id="GO:0006596">
    <property type="term" value="P:polyamine biosynthetic process"/>
    <property type="evidence" value="ECO:0007669"/>
    <property type="project" value="UniProtKB-KW"/>
</dbReference>
<feature type="transmembrane region" description="Helical" evidence="3">
    <location>
        <begin position="98"/>
        <end position="117"/>
    </location>
</feature>
<evidence type="ECO:0000313" key="5">
    <source>
        <dbReference type="Proteomes" id="UP000183809"/>
    </source>
</evidence>
<keyword evidence="3" id="KW-1133">Transmembrane helix</keyword>
<dbReference type="FunFam" id="3.40.50.150:FF:000288">
    <property type="entry name" value="Spermine/spermidine synthase, putative"/>
    <property type="match status" value="1"/>
</dbReference>
<evidence type="ECO:0000256" key="1">
    <source>
        <dbReference type="ARBA" id="ARBA00023115"/>
    </source>
</evidence>
<dbReference type="RefSeq" id="XP_020128521.1">
    <property type="nucleotide sequence ID" value="XM_020275353.1"/>
</dbReference>
<accession>A0A1J9RXQ8</accession>
<dbReference type="PANTHER" id="PTHR43317:SF1">
    <property type="entry name" value="THERMOSPERMINE SYNTHASE ACAULIS5"/>
    <property type="match status" value="1"/>
</dbReference>
<name>A0A1J9RXQ8_9PEZI</name>
<feature type="region of interest" description="Disordered" evidence="2">
    <location>
        <begin position="1"/>
        <end position="29"/>
    </location>
</feature>
<comment type="caution">
    <text evidence="4">The sequence shown here is derived from an EMBL/GenBank/DDBJ whole genome shotgun (WGS) entry which is preliminary data.</text>
</comment>
<gene>
    <name evidence="4" type="ORF">BKCO1_3900044</name>
</gene>
<proteinExistence type="predicted"/>
<dbReference type="OrthoDB" id="2016285at2759"/>
<dbReference type="AlphaFoldDB" id="A0A1J9RXQ8"/>
<keyword evidence="5" id="KW-1185">Reference proteome</keyword>
<evidence type="ECO:0000256" key="3">
    <source>
        <dbReference type="SAM" id="Phobius"/>
    </source>
</evidence>
<dbReference type="PANTHER" id="PTHR43317">
    <property type="entry name" value="THERMOSPERMINE SYNTHASE ACAULIS5"/>
    <property type="match status" value="1"/>
</dbReference>
<dbReference type="InterPro" id="IPR029063">
    <property type="entry name" value="SAM-dependent_MTases_sf"/>
</dbReference>
<dbReference type="Proteomes" id="UP000183809">
    <property type="component" value="Unassembled WGS sequence"/>
</dbReference>
<dbReference type="Gene3D" id="3.40.50.150">
    <property type="entry name" value="Vaccinia Virus protein VP39"/>
    <property type="match status" value="1"/>
</dbReference>
<feature type="transmembrane region" description="Helical" evidence="3">
    <location>
        <begin position="37"/>
        <end position="57"/>
    </location>
</feature>
<dbReference type="GeneID" id="31015614"/>
<keyword evidence="3" id="KW-0472">Membrane</keyword>
<sequence>MPSKPSAAPEPPAPARPSPSSPAQSGKSHASRSPAAAILRATALMAAAGLASTVSQLSLSPVYGSIPAAIWHQKSLMFTALVVLINKTVFQRIFPANVHVWVPIVAFWTLPVQSLAFHYSSVLGPVYGPVVTELLTFFPFLLLALYAAVSALDVLDLSLFSPGFAQGIPPLACYTTFSTVEKFVAGALPAYMGSNEFFTRSGLQLFVAVVSASVAPSKFLVLALPAILHTVRFNPHFPSAVTTAVLNETLHANQYTLLERRESLTGYVSVIESHENQFRLLRCDHSLLGGEWLVSPERHAIGQTQPESIYTVFTMLEAVRLVITGAVNNQRPDSAKSALNIGLGIGTAPTALIKHGINTTIVELDPAVHAMATKYFALPTKHTAVLRDAVAYVGETAAYAPASFDYIIHDVFTGGAEPTALFTLDFLQGLKTLLRPDGVVAINYAGDLRLASTRLVLNTIHAVFPSCRIFRDQAKDEAASADEMDFINMIVFCRPSKTPLHFRQPVDADFLGSMVRRRTLYPTKELEVAFTPDDGADLLTPDTVGVLEEGHRESAVSHWRIMRTVLPDKIWELW</sequence>
<keyword evidence="3" id="KW-0812">Transmembrane</keyword>
<dbReference type="NCBIfam" id="NF037959">
    <property type="entry name" value="MFS_SpdSyn"/>
    <property type="match status" value="1"/>
</dbReference>
<feature type="transmembrane region" description="Helical" evidence="3">
    <location>
        <begin position="137"/>
        <end position="159"/>
    </location>
</feature>
<protein>
    <submittedName>
        <fullName evidence="4">Spermine spermidine synthase</fullName>
    </submittedName>
</protein>